<protein>
    <submittedName>
        <fullName evidence="1">Uncharacterized protein</fullName>
    </submittedName>
</protein>
<accession>A0A0F3GSH5</accession>
<dbReference type="AlphaFoldDB" id="A0A0F3GSH5"/>
<comment type="caution">
    <text evidence="1">The sequence shown here is derived from an EMBL/GenBank/DDBJ whole genome shotgun (WGS) entry which is preliminary data.</text>
</comment>
<feature type="non-terminal residue" evidence="1">
    <location>
        <position position="134"/>
    </location>
</feature>
<dbReference type="Proteomes" id="UP000033423">
    <property type="component" value="Unassembled WGS sequence"/>
</dbReference>
<evidence type="ECO:0000313" key="2">
    <source>
        <dbReference type="Proteomes" id="UP000033423"/>
    </source>
</evidence>
<gene>
    <name evidence="1" type="ORF">MBAV_002861</name>
</gene>
<sequence length="134" mass="15144">MAEVGSGCLDTLKRTDRTFVGFIDRNVNENTDKFFGYPVFPEEQTGQLGLDYVIILSTFYDEVLSRMERFKSTGVCFVSTIDLNGMYVDSKQEGRQRFNRMLDAVDFNAEVLLVNPPACDSRFPNVGLGFIDEA</sequence>
<reference evidence="1 2" key="1">
    <citation type="submission" date="2015-02" db="EMBL/GenBank/DDBJ databases">
        <title>Single-cell genomics of uncultivated deep-branching MTB reveals a conserved set of magnetosome genes.</title>
        <authorList>
            <person name="Kolinko S."/>
            <person name="Richter M."/>
            <person name="Glockner F.O."/>
            <person name="Brachmann A."/>
            <person name="Schuler D."/>
        </authorList>
    </citation>
    <scope>NUCLEOTIDE SEQUENCE [LARGE SCALE GENOMIC DNA]</scope>
    <source>
        <strain evidence="1">TM-1</strain>
    </source>
</reference>
<dbReference type="Gene3D" id="3.40.50.720">
    <property type="entry name" value="NAD(P)-binding Rossmann-like Domain"/>
    <property type="match status" value="1"/>
</dbReference>
<evidence type="ECO:0000313" key="1">
    <source>
        <dbReference type="EMBL" id="KJU84945.1"/>
    </source>
</evidence>
<dbReference type="EMBL" id="LACI01001222">
    <property type="protein sequence ID" value="KJU84945.1"/>
    <property type="molecule type" value="Genomic_DNA"/>
</dbReference>
<keyword evidence="2" id="KW-1185">Reference proteome</keyword>
<proteinExistence type="predicted"/>
<organism evidence="1 2">
    <name type="scientific">Candidatus Magnetobacterium bavaricum</name>
    <dbReference type="NCBI Taxonomy" id="29290"/>
    <lineage>
        <taxon>Bacteria</taxon>
        <taxon>Pseudomonadati</taxon>
        <taxon>Nitrospirota</taxon>
        <taxon>Thermodesulfovibrionia</taxon>
        <taxon>Thermodesulfovibrionales</taxon>
        <taxon>Candidatus Magnetobacteriaceae</taxon>
        <taxon>Candidatus Magnetobacterium</taxon>
    </lineage>
</organism>
<name>A0A0F3GSH5_9BACT</name>